<keyword evidence="2" id="KW-1185">Reference proteome</keyword>
<name>A0ABQ5G2G1_9ASTR</name>
<reference evidence="1" key="2">
    <citation type="submission" date="2022-01" db="EMBL/GenBank/DDBJ databases">
        <authorList>
            <person name="Yamashiro T."/>
            <person name="Shiraishi A."/>
            <person name="Satake H."/>
            <person name="Nakayama K."/>
        </authorList>
    </citation>
    <scope>NUCLEOTIDE SEQUENCE</scope>
</reference>
<reference evidence="1" key="1">
    <citation type="journal article" date="2022" name="Int. J. Mol. Sci.">
        <title>Draft Genome of Tanacetum Coccineum: Genomic Comparison of Closely Related Tanacetum-Family Plants.</title>
        <authorList>
            <person name="Yamashiro T."/>
            <person name="Shiraishi A."/>
            <person name="Nakayama K."/>
            <person name="Satake H."/>
        </authorList>
    </citation>
    <scope>NUCLEOTIDE SEQUENCE</scope>
</reference>
<evidence type="ECO:0000313" key="1">
    <source>
        <dbReference type="EMBL" id="GJT69315.1"/>
    </source>
</evidence>
<dbReference type="Proteomes" id="UP001151760">
    <property type="component" value="Unassembled WGS sequence"/>
</dbReference>
<sequence length="135" mass="15463">MWLRDSTLGEIVEDAWLDGVRKGLGSNPSALVDGFLQNQTRYDSYQQEHDLQNELKELYAREEVMWRQRSRVQWLFATSNPPECEEEISCLDKSLCDDDIANIGKVVSEDEVYDAVMQMHPSKAPGPDGMTALFY</sequence>
<comment type="caution">
    <text evidence="1">The sequence shown here is derived from an EMBL/GenBank/DDBJ whole genome shotgun (WGS) entry which is preliminary data.</text>
</comment>
<accession>A0ABQ5G2G1</accession>
<dbReference type="EMBL" id="BQNB010017977">
    <property type="protein sequence ID" value="GJT69315.1"/>
    <property type="molecule type" value="Genomic_DNA"/>
</dbReference>
<organism evidence="1 2">
    <name type="scientific">Tanacetum coccineum</name>
    <dbReference type="NCBI Taxonomy" id="301880"/>
    <lineage>
        <taxon>Eukaryota</taxon>
        <taxon>Viridiplantae</taxon>
        <taxon>Streptophyta</taxon>
        <taxon>Embryophyta</taxon>
        <taxon>Tracheophyta</taxon>
        <taxon>Spermatophyta</taxon>
        <taxon>Magnoliopsida</taxon>
        <taxon>eudicotyledons</taxon>
        <taxon>Gunneridae</taxon>
        <taxon>Pentapetalae</taxon>
        <taxon>asterids</taxon>
        <taxon>campanulids</taxon>
        <taxon>Asterales</taxon>
        <taxon>Asteraceae</taxon>
        <taxon>Asteroideae</taxon>
        <taxon>Anthemideae</taxon>
        <taxon>Anthemidinae</taxon>
        <taxon>Tanacetum</taxon>
    </lineage>
</organism>
<proteinExistence type="predicted"/>
<evidence type="ECO:0000313" key="2">
    <source>
        <dbReference type="Proteomes" id="UP001151760"/>
    </source>
</evidence>
<gene>
    <name evidence="1" type="ORF">Tco_1028601</name>
</gene>
<evidence type="ECO:0008006" key="3">
    <source>
        <dbReference type="Google" id="ProtNLM"/>
    </source>
</evidence>
<protein>
    <recommendedName>
        <fullName evidence="3">Reverse transcriptase</fullName>
    </recommendedName>
</protein>